<comment type="caution">
    <text evidence="2">The sequence shown here is derived from an EMBL/GenBank/DDBJ whole genome shotgun (WGS) entry which is preliminary data.</text>
</comment>
<keyword evidence="3" id="KW-1185">Reference proteome</keyword>
<reference evidence="2 3" key="1">
    <citation type="submission" date="2020-03" db="EMBL/GenBank/DDBJ databases">
        <title>Alteromonas ponticola sp. nov., isolated from seawater.</title>
        <authorList>
            <person name="Yoon J.-H."/>
            <person name="Kim Y.-O."/>
        </authorList>
    </citation>
    <scope>NUCLEOTIDE SEQUENCE [LARGE SCALE GENOMIC DNA]</scope>
    <source>
        <strain evidence="2 3">MYP5</strain>
    </source>
</reference>
<dbReference type="Pfam" id="PF00903">
    <property type="entry name" value="Glyoxalase"/>
    <property type="match status" value="1"/>
</dbReference>
<dbReference type="EMBL" id="JAATNW010000002">
    <property type="protein sequence ID" value="NMH59258.1"/>
    <property type="molecule type" value="Genomic_DNA"/>
</dbReference>
<protein>
    <submittedName>
        <fullName evidence="2">VOC family protein</fullName>
    </submittedName>
</protein>
<dbReference type="InterPro" id="IPR004360">
    <property type="entry name" value="Glyas_Fos-R_dOase_dom"/>
</dbReference>
<name>A0ABX1R0I9_9ALTE</name>
<dbReference type="SUPFAM" id="SSF54593">
    <property type="entry name" value="Glyoxalase/Bleomycin resistance protein/Dihydroxybiphenyl dioxygenase"/>
    <property type="match status" value="1"/>
</dbReference>
<dbReference type="CDD" id="cd06587">
    <property type="entry name" value="VOC"/>
    <property type="match status" value="1"/>
</dbReference>
<dbReference type="Proteomes" id="UP000709336">
    <property type="component" value="Unassembled WGS sequence"/>
</dbReference>
<proteinExistence type="predicted"/>
<dbReference type="InterPro" id="IPR029068">
    <property type="entry name" value="Glyas_Bleomycin-R_OHBP_Dase"/>
</dbReference>
<organism evidence="2 3">
    <name type="scientific">Alteromonas ponticola</name>
    <dbReference type="NCBI Taxonomy" id="2720613"/>
    <lineage>
        <taxon>Bacteria</taxon>
        <taxon>Pseudomonadati</taxon>
        <taxon>Pseudomonadota</taxon>
        <taxon>Gammaproteobacteria</taxon>
        <taxon>Alteromonadales</taxon>
        <taxon>Alteromonadaceae</taxon>
        <taxon>Alteromonas/Salinimonas group</taxon>
        <taxon>Alteromonas</taxon>
    </lineage>
</organism>
<feature type="domain" description="Glyoxalase/fosfomycin resistance/dioxygenase" evidence="1">
    <location>
        <begin position="8"/>
        <end position="108"/>
    </location>
</feature>
<dbReference type="RefSeq" id="WP_169209820.1">
    <property type="nucleotide sequence ID" value="NZ_JAATNW010000002.1"/>
</dbReference>
<sequence>MELGQFSLSLAVKDIRASLKFYEALGFCAMERCGSIEDKWLIMQNGSVMLGLFEGMFEDNILTFNPADVRAIEKKLKSEGINMEVSVKGEEGPGHCVLTDPDGNKIMFDQF</sequence>
<evidence type="ECO:0000259" key="1">
    <source>
        <dbReference type="Pfam" id="PF00903"/>
    </source>
</evidence>
<gene>
    <name evidence="2" type="ORF">HCJ96_04395</name>
</gene>
<dbReference type="Gene3D" id="3.10.180.10">
    <property type="entry name" value="2,3-Dihydroxybiphenyl 1,2-Dioxygenase, domain 1"/>
    <property type="match status" value="1"/>
</dbReference>
<evidence type="ECO:0000313" key="3">
    <source>
        <dbReference type="Proteomes" id="UP000709336"/>
    </source>
</evidence>
<accession>A0ABX1R0I9</accession>
<evidence type="ECO:0000313" key="2">
    <source>
        <dbReference type="EMBL" id="NMH59258.1"/>
    </source>
</evidence>